<dbReference type="PANTHER" id="PTHR43394">
    <property type="entry name" value="ATP-DEPENDENT PERMEASE MDL1, MITOCHONDRIAL"/>
    <property type="match status" value="1"/>
</dbReference>
<dbReference type="InterPro" id="IPR039421">
    <property type="entry name" value="Type_1_exporter"/>
</dbReference>
<accession>A0A212LUX8</accession>
<dbReference type="Gene3D" id="3.40.50.300">
    <property type="entry name" value="P-loop containing nucleotide triphosphate hydrolases"/>
    <property type="match status" value="1"/>
</dbReference>
<protein>
    <submittedName>
        <fullName evidence="1">Uncharacterized protein</fullName>
    </submittedName>
</protein>
<organism evidence="1">
    <name type="scientific">uncultured Sporomusa sp</name>
    <dbReference type="NCBI Taxonomy" id="307249"/>
    <lineage>
        <taxon>Bacteria</taxon>
        <taxon>Bacillati</taxon>
        <taxon>Bacillota</taxon>
        <taxon>Negativicutes</taxon>
        <taxon>Selenomonadales</taxon>
        <taxon>Sporomusaceae</taxon>
        <taxon>Sporomusa</taxon>
        <taxon>environmental samples</taxon>
    </lineage>
</organism>
<name>A0A212LUX8_9FIRM</name>
<dbReference type="AlphaFoldDB" id="A0A212LUX8"/>
<dbReference type="RefSeq" id="WP_288184465.1">
    <property type="nucleotide sequence ID" value="NZ_LT608335.1"/>
</dbReference>
<evidence type="ECO:0000313" key="1">
    <source>
        <dbReference type="EMBL" id="SCM81434.1"/>
    </source>
</evidence>
<proteinExistence type="predicted"/>
<dbReference type="InterPro" id="IPR027417">
    <property type="entry name" value="P-loop_NTPase"/>
</dbReference>
<dbReference type="GO" id="GO:0015421">
    <property type="term" value="F:ABC-type oligopeptide transporter activity"/>
    <property type="evidence" value="ECO:0007669"/>
    <property type="project" value="TreeGrafter"/>
</dbReference>
<sequence length="65" mass="7442">MLIKGQHLYSVHRLKTVRGADKILVLEQGSIVEQGRHEELLAKPGLYSRLWTLQQRSAGWKMKAS</sequence>
<dbReference type="SUPFAM" id="SSF52540">
    <property type="entry name" value="P-loop containing nucleoside triphosphate hydrolases"/>
    <property type="match status" value="1"/>
</dbReference>
<reference evidence="1" key="1">
    <citation type="submission" date="2016-08" db="EMBL/GenBank/DDBJ databases">
        <authorList>
            <person name="Seilhamer J.J."/>
        </authorList>
    </citation>
    <scope>NUCLEOTIDE SEQUENCE</scope>
    <source>
        <strain evidence="1">86</strain>
    </source>
</reference>
<gene>
    <name evidence="1" type="ORF">KL86SPO_31613</name>
</gene>
<dbReference type="EMBL" id="FMJE01000003">
    <property type="protein sequence ID" value="SCM81434.1"/>
    <property type="molecule type" value="Genomic_DNA"/>
</dbReference>
<dbReference type="PANTHER" id="PTHR43394:SF1">
    <property type="entry name" value="ATP-BINDING CASSETTE SUB-FAMILY B MEMBER 10, MITOCHONDRIAL"/>
    <property type="match status" value="1"/>
</dbReference>